<protein>
    <submittedName>
        <fullName evidence="2">Tn3 family transposase</fullName>
    </submittedName>
</protein>
<comment type="caution">
    <text evidence="2">The sequence shown here is derived from an EMBL/GenBank/DDBJ whole genome shotgun (WGS) entry which is preliminary data.</text>
</comment>
<feature type="domain" description="Tn3 transposase DDE" evidence="1">
    <location>
        <begin position="11"/>
        <end position="132"/>
    </location>
</feature>
<reference evidence="2 3" key="1">
    <citation type="submission" date="2019-12" db="EMBL/GenBank/DDBJ databases">
        <title>Whole-genome analyses of novel actinobacteria.</title>
        <authorList>
            <person name="Sahin N."/>
            <person name="Saygin H."/>
        </authorList>
    </citation>
    <scope>NUCLEOTIDE SEQUENCE [LARGE SCALE GENOMIC DNA]</scope>
    <source>
        <strain evidence="2 3">KC615</strain>
    </source>
</reference>
<keyword evidence="3" id="KW-1185">Reference proteome</keyword>
<dbReference type="EMBL" id="WUUL01000011">
    <property type="protein sequence ID" value="MXQ55081.1"/>
    <property type="molecule type" value="Genomic_DNA"/>
</dbReference>
<evidence type="ECO:0000313" key="3">
    <source>
        <dbReference type="Proteomes" id="UP000430692"/>
    </source>
</evidence>
<accession>A0A6I4VWS7</accession>
<dbReference type="GO" id="GO:0004803">
    <property type="term" value="F:transposase activity"/>
    <property type="evidence" value="ECO:0007669"/>
    <property type="project" value="InterPro"/>
</dbReference>
<sequence length="140" mass="16166">MFRIGSVPLADTESILKQFSKNTSHPTYKALQELGKVLKTIFLCEYLHLEEVRIEVLAGLNVVENWHSGSDFIFYGEGGEIQKNQPQEQEIAIISLHLLQNCLVYINTLKIQHVLQEKEWVDQMTAEDYQALHSSYLQPY</sequence>
<dbReference type="Pfam" id="PF01526">
    <property type="entry name" value="DDE_Tnp_Tn3"/>
    <property type="match status" value="1"/>
</dbReference>
<organism evidence="2 3">
    <name type="scientific">Shimazuella alba</name>
    <dbReference type="NCBI Taxonomy" id="2690964"/>
    <lineage>
        <taxon>Bacteria</taxon>
        <taxon>Bacillati</taxon>
        <taxon>Bacillota</taxon>
        <taxon>Bacilli</taxon>
        <taxon>Bacillales</taxon>
        <taxon>Thermoactinomycetaceae</taxon>
        <taxon>Shimazuella</taxon>
    </lineage>
</organism>
<dbReference type="GO" id="GO:0006313">
    <property type="term" value="P:DNA transposition"/>
    <property type="evidence" value="ECO:0007669"/>
    <property type="project" value="InterPro"/>
</dbReference>
<gene>
    <name evidence="2" type="ORF">GSM42_15425</name>
</gene>
<dbReference type="Proteomes" id="UP000430692">
    <property type="component" value="Unassembled WGS sequence"/>
</dbReference>
<evidence type="ECO:0000259" key="1">
    <source>
        <dbReference type="Pfam" id="PF01526"/>
    </source>
</evidence>
<dbReference type="InterPro" id="IPR002513">
    <property type="entry name" value="Tn3_Tnp_DDE_dom"/>
</dbReference>
<proteinExistence type="predicted"/>
<evidence type="ECO:0000313" key="2">
    <source>
        <dbReference type="EMBL" id="MXQ55081.1"/>
    </source>
</evidence>
<dbReference type="AlphaFoldDB" id="A0A6I4VWS7"/>
<name>A0A6I4VWS7_9BACL</name>